<dbReference type="OrthoDB" id="4062651at2759"/>
<feature type="region of interest" description="Disordered" evidence="5">
    <location>
        <begin position="116"/>
        <end position="141"/>
    </location>
</feature>
<keyword evidence="8" id="KW-0808">Transferase</keyword>
<dbReference type="PROSITE" id="PS00107">
    <property type="entry name" value="PROTEIN_KINASE_ATP"/>
    <property type="match status" value="1"/>
</dbReference>
<dbReference type="EMBL" id="CAMXCT010006810">
    <property type="protein sequence ID" value="CAI4020420.1"/>
    <property type="molecule type" value="Genomic_DNA"/>
</dbReference>
<dbReference type="SUPFAM" id="SSF56112">
    <property type="entry name" value="Protein kinase-like (PK-like)"/>
    <property type="match status" value="1"/>
</dbReference>
<dbReference type="GO" id="GO:0044773">
    <property type="term" value="P:mitotic DNA damage checkpoint signaling"/>
    <property type="evidence" value="ECO:0007669"/>
    <property type="project" value="TreeGrafter"/>
</dbReference>
<dbReference type="InterPro" id="IPR017441">
    <property type="entry name" value="Protein_kinase_ATP_BS"/>
</dbReference>
<evidence type="ECO:0000313" key="7">
    <source>
        <dbReference type="EMBL" id="CAI4020420.1"/>
    </source>
</evidence>
<dbReference type="Pfam" id="PF00069">
    <property type="entry name" value="Pkinase"/>
    <property type="match status" value="1"/>
</dbReference>
<dbReference type="InterPro" id="IPR011009">
    <property type="entry name" value="Kinase-like_dom_sf"/>
</dbReference>
<sequence>MQISAQPFKRSAERHNALLLIGNVIGSGGSAVVTECSGCCDGPDCALSDDMVAKIYKVRCADEPPEVALQEARMLQAVASEHVATYLGLYYFDASEVAERIPAIQCVQSTLNGHFGSRVQSRSSRSRHSSRSTRETKLSTASGDGQRLKLWALLMERMDYSLHHLTCFSFLEPEAAFACQALLQGLSHLHSLGIIHRDVKPANILIANGGSRVVLSDLGLATWIPEGSTSVSRKACGTRGFLAPECLLRDVCSKESDMFAVGAVLYQLLFGTYAFVRASVAETEAATLQGKLPLEPCGEAVGKSAASCVLVRNLLDFDPTCRLTAQEALRSPWFQKQESLAALHSLREEEKRIQDETALGLFMDENATTQRRPLTKEVRLNKNLTEPKATWASRILKVARRSFARNFRSKKVAPEPLEPVEFDQICGR</sequence>
<dbReference type="EMBL" id="CAMXCT020006810">
    <property type="protein sequence ID" value="CAL1173795.1"/>
    <property type="molecule type" value="Genomic_DNA"/>
</dbReference>
<comment type="similarity">
    <text evidence="4">Belongs to the protein kinase superfamily.</text>
</comment>
<dbReference type="GO" id="GO:0004674">
    <property type="term" value="F:protein serine/threonine kinase activity"/>
    <property type="evidence" value="ECO:0007669"/>
    <property type="project" value="UniProtKB-KW"/>
</dbReference>
<dbReference type="InterPro" id="IPR008271">
    <property type="entry name" value="Ser/Thr_kinase_AS"/>
</dbReference>
<accession>A0A9P1GTA7</accession>
<organism evidence="7">
    <name type="scientific">Cladocopium goreaui</name>
    <dbReference type="NCBI Taxonomy" id="2562237"/>
    <lineage>
        <taxon>Eukaryota</taxon>
        <taxon>Sar</taxon>
        <taxon>Alveolata</taxon>
        <taxon>Dinophyceae</taxon>
        <taxon>Suessiales</taxon>
        <taxon>Symbiodiniaceae</taxon>
        <taxon>Cladocopium</taxon>
    </lineage>
</organism>
<dbReference type="AlphaFoldDB" id="A0A9P1GTA7"/>
<dbReference type="PROSITE" id="PS50011">
    <property type="entry name" value="PROTEIN_KINASE_DOM"/>
    <property type="match status" value="1"/>
</dbReference>
<evidence type="ECO:0000256" key="3">
    <source>
        <dbReference type="PROSITE-ProRule" id="PRU10141"/>
    </source>
</evidence>
<keyword evidence="1 3" id="KW-0547">Nucleotide-binding</keyword>
<dbReference type="Gene3D" id="1.10.510.10">
    <property type="entry name" value="Transferase(Phosphotransferase) domain 1"/>
    <property type="match status" value="1"/>
</dbReference>
<keyword evidence="8" id="KW-0418">Kinase</keyword>
<keyword evidence="4" id="KW-0723">Serine/threonine-protein kinase</keyword>
<proteinExistence type="inferred from homology"/>
<name>A0A9P1GTA7_9DINO</name>
<evidence type="ECO:0000256" key="2">
    <source>
        <dbReference type="ARBA" id="ARBA00022840"/>
    </source>
</evidence>
<reference evidence="8 9" key="2">
    <citation type="submission" date="2024-05" db="EMBL/GenBank/DDBJ databases">
        <authorList>
            <person name="Chen Y."/>
            <person name="Shah S."/>
            <person name="Dougan E. K."/>
            <person name="Thang M."/>
            <person name="Chan C."/>
        </authorList>
    </citation>
    <scope>NUCLEOTIDE SEQUENCE [LARGE SCALE GENOMIC DNA]</scope>
</reference>
<dbReference type="InterPro" id="IPR000719">
    <property type="entry name" value="Prot_kinase_dom"/>
</dbReference>
<reference evidence="7" key="1">
    <citation type="submission" date="2022-10" db="EMBL/GenBank/DDBJ databases">
        <authorList>
            <person name="Chen Y."/>
            <person name="Dougan E. K."/>
            <person name="Chan C."/>
            <person name="Rhodes N."/>
            <person name="Thang M."/>
        </authorList>
    </citation>
    <scope>NUCLEOTIDE SEQUENCE</scope>
</reference>
<dbReference type="PANTHER" id="PTHR44167">
    <property type="entry name" value="OVARIAN-SPECIFIC SERINE/THREONINE-PROTEIN KINASE LOK-RELATED"/>
    <property type="match status" value="1"/>
</dbReference>
<comment type="caution">
    <text evidence="7">The sequence shown here is derived from an EMBL/GenBank/DDBJ whole genome shotgun (WGS) entry which is preliminary data.</text>
</comment>
<keyword evidence="9" id="KW-1185">Reference proteome</keyword>
<evidence type="ECO:0000256" key="1">
    <source>
        <dbReference type="ARBA" id="ARBA00022741"/>
    </source>
</evidence>
<dbReference type="SMART" id="SM00220">
    <property type="entry name" value="S_TKc"/>
    <property type="match status" value="1"/>
</dbReference>
<evidence type="ECO:0000313" key="8">
    <source>
        <dbReference type="EMBL" id="CAL4807732.1"/>
    </source>
</evidence>
<evidence type="ECO:0000313" key="9">
    <source>
        <dbReference type="Proteomes" id="UP001152797"/>
    </source>
</evidence>
<dbReference type="EMBL" id="CAMXCT030006810">
    <property type="protein sequence ID" value="CAL4807732.1"/>
    <property type="molecule type" value="Genomic_DNA"/>
</dbReference>
<feature type="binding site" evidence="3">
    <location>
        <position position="54"/>
    </location>
    <ligand>
        <name>ATP</name>
        <dbReference type="ChEBI" id="CHEBI:30616"/>
    </ligand>
</feature>
<evidence type="ECO:0000256" key="5">
    <source>
        <dbReference type="SAM" id="MobiDB-lite"/>
    </source>
</evidence>
<keyword evidence="2 3" id="KW-0067">ATP-binding</keyword>
<dbReference type="GO" id="GO:0005524">
    <property type="term" value="F:ATP binding"/>
    <property type="evidence" value="ECO:0007669"/>
    <property type="project" value="UniProtKB-UniRule"/>
</dbReference>
<evidence type="ECO:0000256" key="4">
    <source>
        <dbReference type="RuleBase" id="RU000304"/>
    </source>
</evidence>
<dbReference type="GO" id="GO:0005634">
    <property type="term" value="C:nucleus"/>
    <property type="evidence" value="ECO:0007669"/>
    <property type="project" value="TreeGrafter"/>
</dbReference>
<evidence type="ECO:0000259" key="6">
    <source>
        <dbReference type="PROSITE" id="PS50011"/>
    </source>
</evidence>
<protein>
    <submittedName>
        <fullName evidence="8">Phosphoenolpyruvate carboxylase kinase 1 (AtPPCK1)</fullName>
    </submittedName>
</protein>
<dbReference type="Proteomes" id="UP001152797">
    <property type="component" value="Unassembled WGS sequence"/>
</dbReference>
<gene>
    <name evidence="7" type="ORF">C1SCF055_LOCUS44838</name>
</gene>
<dbReference type="PROSITE" id="PS00108">
    <property type="entry name" value="PROTEIN_KINASE_ST"/>
    <property type="match status" value="1"/>
</dbReference>
<feature type="domain" description="Protein kinase" evidence="6">
    <location>
        <begin position="19"/>
        <end position="334"/>
    </location>
</feature>
<dbReference type="PANTHER" id="PTHR44167:SF24">
    <property type="entry name" value="SERINE_THREONINE-PROTEIN KINASE CHK2"/>
    <property type="match status" value="1"/>
</dbReference>